<name>A0A9P5YQC4_9AGAR</name>
<dbReference type="AlphaFoldDB" id="A0A9P5YQC4"/>
<dbReference type="InterPro" id="IPR016191">
    <property type="entry name" value="Ribonuclease/ribotoxin"/>
</dbReference>
<organism evidence="5 6">
    <name type="scientific">Pholiota conissans</name>
    <dbReference type="NCBI Taxonomy" id="109636"/>
    <lineage>
        <taxon>Eukaryota</taxon>
        <taxon>Fungi</taxon>
        <taxon>Dikarya</taxon>
        <taxon>Basidiomycota</taxon>
        <taxon>Agaricomycotina</taxon>
        <taxon>Agaricomycetes</taxon>
        <taxon>Agaricomycetidae</taxon>
        <taxon>Agaricales</taxon>
        <taxon>Agaricineae</taxon>
        <taxon>Strophariaceae</taxon>
        <taxon>Pholiota</taxon>
    </lineage>
</organism>
<dbReference type="GO" id="GO:0004540">
    <property type="term" value="F:RNA nuclease activity"/>
    <property type="evidence" value="ECO:0007669"/>
    <property type="project" value="InterPro"/>
</dbReference>
<keyword evidence="1" id="KW-0540">Nuclease</keyword>
<protein>
    <submittedName>
        <fullName evidence="5">Uncharacterized protein</fullName>
    </submittedName>
</protein>
<feature type="compositionally biased region" description="Basic and acidic residues" evidence="3">
    <location>
        <begin position="205"/>
        <end position="219"/>
    </location>
</feature>
<feature type="signal peptide" evidence="4">
    <location>
        <begin position="1"/>
        <end position="18"/>
    </location>
</feature>
<evidence type="ECO:0000256" key="1">
    <source>
        <dbReference type="ARBA" id="ARBA00022722"/>
    </source>
</evidence>
<feature type="compositionally biased region" description="Polar residues" evidence="3">
    <location>
        <begin position="62"/>
        <end position="72"/>
    </location>
</feature>
<feature type="compositionally biased region" description="Basic and acidic residues" evidence="3">
    <location>
        <begin position="115"/>
        <end position="132"/>
    </location>
</feature>
<gene>
    <name evidence="5" type="ORF">BDN70DRAFT_376587</name>
</gene>
<dbReference type="SUPFAM" id="SSF53933">
    <property type="entry name" value="Microbial ribonucleases"/>
    <property type="match status" value="1"/>
</dbReference>
<feature type="region of interest" description="Disordered" evidence="3">
    <location>
        <begin position="62"/>
        <end position="82"/>
    </location>
</feature>
<evidence type="ECO:0000256" key="3">
    <source>
        <dbReference type="SAM" id="MobiDB-lite"/>
    </source>
</evidence>
<reference evidence="5" key="1">
    <citation type="submission" date="2020-11" db="EMBL/GenBank/DDBJ databases">
        <authorList>
            <consortium name="DOE Joint Genome Institute"/>
            <person name="Ahrendt S."/>
            <person name="Riley R."/>
            <person name="Andreopoulos W."/>
            <person name="Labutti K."/>
            <person name="Pangilinan J."/>
            <person name="Ruiz-Duenas F.J."/>
            <person name="Barrasa J.M."/>
            <person name="Sanchez-Garcia M."/>
            <person name="Camarero S."/>
            <person name="Miyauchi S."/>
            <person name="Serrano A."/>
            <person name="Linde D."/>
            <person name="Babiker R."/>
            <person name="Drula E."/>
            <person name="Ayuso-Fernandez I."/>
            <person name="Pacheco R."/>
            <person name="Padilla G."/>
            <person name="Ferreira P."/>
            <person name="Barriuso J."/>
            <person name="Kellner H."/>
            <person name="Castanera R."/>
            <person name="Alfaro M."/>
            <person name="Ramirez L."/>
            <person name="Pisabarro A.G."/>
            <person name="Kuo A."/>
            <person name="Tritt A."/>
            <person name="Lipzen A."/>
            <person name="He G."/>
            <person name="Yan M."/>
            <person name="Ng V."/>
            <person name="Cullen D."/>
            <person name="Martin F."/>
            <person name="Rosso M.-N."/>
            <person name="Henrissat B."/>
            <person name="Hibbett D."/>
            <person name="Martinez A.T."/>
            <person name="Grigoriev I.V."/>
        </authorList>
    </citation>
    <scope>NUCLEOTIDE SEQUENCE</scope>
    <source>
        <strain evidence="5">CIRM-BRFM 674</strain>
    </source>
</reference>
<dbReference type="OrthoDB" id="2963718at2759"/>
<dbReference type="GO" id="GO:0016787">
    <property type="term" value="F:hydrolase activity"/>
    <property type="evidence" value="ECO:0007669"/>
    <property type="project" value="UniProtKB-KW"/>
</dbReference>
<keyword evidence="6" id="KW-1185">Reference proteome</keyword>
<feature type="chain" id="PRO_5040404422" evidence="4">
    <location>
        <begin position="19"/>
        <end position="219"/>
    </location>
</feature>
<sequence>MRFTVLLSTVVLATMASGLVIPLERRQYDDVLYVREGFGDDMAEYMVFRRGKKEIDDAQKNTKNMPEHQSTFHVPGSPANGKPDHIYTGQEVQKAVYESHAEADRLKGASKTQQKKSDLKDFKNYDHREPKTDGTGGAKPLAHMVVDGTPGHPAGKEWPLPNKHDPNTPGPARVITQEIAPGHHVFQGVVAHDQSRTAGTPGYNDHFHVPEHKHTTAHP</sequence>
<accession>A0A9P5YQC4</accession>
<evidence type="ECO:0000313" key="6">
    <source>
        <dbReference type="Proteomes" id="UP000807469"/>
    </source>
</evidence>
<comment type="caution">
    <text evidence="5">The sequence shown here is derived from an EMBL/GenBank/DDBJ whole genome shotgun (WGS) entry which is preliminary data.</text>
</comment>
<evidence type="ECO:0000313" key="5">
    <source>
        <dbReference type="EMBL" id="KAF9473524.1"/>
    </source>
</evidence>
<dbReference type="GO" id="GO:0003723">
    <property type="term" value="F:RNA binding"/>
    <property type="evidence" value="ECO:0007669"/>
    <property type="project" value="InterPro"/>
</dbReference>
<evidence type="ECO:0000256" key="4">
    <source>
        <dbReference type="SAM" id="SignalP"/>
    </source>
</evidence>
<dbReference type="Proteomes" id="UP000807469">
    <property type="component" value="Unassembled WGS sequence"/>
</dbReference>
<feature type="region of interest" description="Disordered" evidence="3">
    <location>
        <begin position="102"/>
        <end position="173"/>
    </location>
</feature>
<proteinExistence type="predicted"/>
<feature type="region of interest" description="Disordered" evidence="3">
    <location>
        <begin position="195"/>
        <end position="219"/>
    </location>
</feature>
<evidence type="ECO:0000256" key="2">
    <source>
        <dbReference type="ARBA" id="ARBA00022801"/>
    </source>
</evidence>
<keyword evidence="4" id="KW-0732">Signal</keyword>
<keyword evidence="2" id="KW-0378">Hydrolase</keyword>
<dbReference type="EMBL" id="MU155435">
    <property type="protein sequence ID" value="KAF9473524.1"/>
    <property type="molecule type" value="Genomic_DNA"/>
</dbReference>